<name>A0ACA9MY92_9GLOM</name>
<proteinExistence type="predicted"/>
<feature type="non-terminal residue" evidence="1">
    <location>
        <position position="811"/>
    </location>
</feature>
<reference evidence="1" key="1">
    <citation type="submission" date="2021-06" db="EMBL/GenBank/DDBJ databases">
        <authorList>
            <person name="Kallberg Y."/>
            <person name="Tangrot J."/>
            <person name="Rosling A."/>
        </authorList>
    </citation>
    <scope>NUCLEOTIDE SEQUENCE</scope>
    <source>
        <strain evidence="1">CL356</strain>
    </source>
</reference>
<sequence length="811" mass="90874">MASFCLCDTFDLLQAAIHTLSAAPTVYFDCEGYELGQQRGSLAIISLGALTTDQEKEELSVFLIDVLAFRNKGEVKHLDPIFKILQSDAIVKVVFDGRMDASELYHGYNVTLQRVVDLQIADIVSRSRRGESTVKQLERLRGSLPRREIEDNGSLLGKVQKLNGLVPALLEHGVNVGSKTRIDHSKWMERPLVEEYQNYAAEDVVLLLLLHEALMKKKLIDGLIEVQSGRYVTQHAKERPSPCDIYNRHGFLPLGILSSESNNELRTEVNALSLPPAMSAVLSLFVISGLNPGKGSELGDYISWVLSWLIAKYASCRLVLKCKPGFTVTNSSFFISSFESQYFVMSVSPSFHLCDSVEKLQYVIHALSTTPVIYIDCEGNHLGQSEGSLSIISIGVIEPRQGEWYLSIFLIDVLAFHDRGIEFLYPVFFILQSDAVVKVVFDGRMDASEFLHGYGIILRRVLDLQIADIVSRETKGETQTMQLNRLKSSLPRRELLKNECLFKSIHKLNGLVSALTEHGIMAGSKIKLDHSKWMQRPLDIEYQHYAALDIHMIVLLHTTLLEQGLINGAIEEQSARYIIQHAKARPASTDIYNSHGFLPLGILKQPNYCGKFLWCVGCRKFLAKDCFPMVQSSSTLCDTEERLDDAINSFNEAHTLFLDCEGKTLGTTDGRLSLVNLGKLEQTDDGTMKLNVYLIDILAFDGEKKNPLQKLFTILESMKIVKVVFDGRKDASELLHGHNVELKCVIDLQVADVVSRVKRGEGENRRIQRLSGMVSRRELSTNAIGYKTVHRLNGLDFTLREHGVAAQPGKQ</sequence>
<accession>A0ACA9MY92</accession>
<keyword evidence="2" id="KW-1185">Reference proteome</keyword>
<comment type="caution">
    <text evidence="1">The sequence shown here is derived from an EMBL/GenBank/DDBJ whole genome shotgun (WGS) entry which is preliminary data.</text>
</comment>
<evidence type="ECO:0000313" key="2">
    <source>
        <dbReference type="Proteomes" id="UP000789525"/>
    </source>
</evidence>
<dbReference type="EMBL" id="CAJVPT010016064">
    <property type="protein sequence ID" value="CAG8616226.1"/>
    <property type="molecule type" value="Genomic_DNA"/>
</dbReference>
<evidence type="ECO:0000313" key="1">
    <source>
        <dbReference type="EMBL" id="CAG8616226.1"/>
    </source>
</evidence>
<dbReference type="Proteomes" id="UP000789525">
    <property type="component" value="Unassembled WGS sequence"/>
</dbReference>
<organism evidence="1 2">
    <name type="scientific">Acaulospora colombiana</name>
    <dbReference type="NCBI Taxonomy" id="27376"/>
    <lineage>
        <taxon>Eukaryota</taxon>
        <taxon>Fungi</taxon>
        <taxon>Fungi incertae sedis</taxon>
        <taxon>Mucoromycota</taxon>
        <taxon>Glomeromycotina</taxon>
        <taxon>Glomeromycetes</taxon>
        <taxon>Diversisporales</taxon>
        <taxon>Acaulosporaceae</taxon>
        <taxon>Acaulospora</taxon>
    </lineage>
</organism>
<protein>
    <submittedName>
        <fullName evidence="1">5007_t:CDS:1</fullName>
    </submittedName>
</protein>
<gene>
    <name evidence="1" type="ORF">ACOLOM_LOCUS7177</name>
</gene>